<accession>A0A7C9A852</accession>
<evidence type="ECO:0000313" key="1">
    <source>
        <dbReference type="EMBL" id="MBA4660896.1"/>
    </source>
</evidence>
<reference evidence="1" key="2">
    <citation type="submission" date="2020-07" db="EMBL/GenBank/DDBJ databases">
        <authorList>
            <person name="Vera ALvarez R."/>
            <person name="Arias-Moreno D.M."/>
            <person name="Jimenez-Jacinto V."/>
            <person name="Jimenez-Bremont J.F."/>
            <person name="Swaminathan K."/>
            <person name="Moose S.P."/>
            <person name="Guerrero-Gonzalez M.L."/>
            <person name="Marino-Ramirez L."/>
            <person name="Landsman D."/>
            <person name="Rodriguez-Kessler M."/>
            <person name="Delgado-Sanchez P."/>
        </authorList>
    </citation>
    <scope>NUCLEOTIDE SEQUENCE</scope>
    <source>
        <tissue evidence="1">Cladode</tissue>
    </source>
</reference>
<dbReference type="EMBL" id="GISG01210209">
    <property type="protein sequence ID" value="MBA4660896.1"/>
    <property type="molecule type" value="Transcribed_RNA"/>
</dbReference>
<dbReference type="EMBL" id="GISG01210207">
    <property type="protein sequence ID" value="MBA4660894.1"/>
    <property type="molecule type" value="Transcribed_RNA"/>
</dbReference>
<organism evidence="1">
    <name type="scientific">Opuntia streptacantha</name>
    <name type="common">Prickly pear cactus</name>
    <name type="synonym">Opuntia cardona</name>
    <dbReference type="NCBI Taxonomy" id="393608"/>
    <lineage>
        <taxon>Eukaryota</taxon>
        <taxon>Viridiplantae</taxon>
        <taxon>Streptophyta</taxon>
        <taxon>Embryophyta</taxon>
        <taxon>Tracheophyta</taxon>
        <taxon>Spermatophyta</taxon>
        <taxon>Magnoliopsida</taxon>
        <taxon>eudicotyledons</taxon>
        <taxon>Gunneridae</taxon>
        <taxon>Pentapetalae</taxon>
        <taxon>Caryophyllales</taxon>
        <taxon>Cactineae</taxon>
        <taxon>Cactaceae</taxon>
        <taxon>Opuntioideae</taxon>
        <taxon>Opuntia</taxon>
    </lineage>
</organism>
<protein>
    <submittedName>
        <fullName evidence="1">Uncharacterized protein</fullName>
    </submittedName>
</protein>
<proteinExistence type="predicted"/>
<sequence>MSLQLHPVQERMMGLLGMRKCIMTQIYPRGIMTLSIGARLGQMALLLQQNFLVTKLTMQILSYVRVHLRETLQLAWRRILVWFKHFHVFRTEYPQGEVRR</sequence>
<reference evidence="1" key="1">
    <citation type="journal article" date="2013" name="J. Plant Res.">
        <title>Effect of fungi and light on seed germination of three Opuntia species from semiarid lands of central Mexico.</title>
        <authorList>
            <person name="Delgado-Sanchez P."/>
            <person name="Jimenez-Bremont J.F."/>
            <person name="Guerrero-Gonzalez Mde L."/>
            <person name="Flores J."/>
        </authorList>
    </citation>
    <scope>NUCLEOTIDE SEQUENCE</scope>
    <source>
        <tissue evidence="1">Cladode</tissue>
    </source>
</reference>
<name>A0A7C9A852_OPUST</name>
<dbReference type="AlphaFoldDB" id="A0A7C9A852"/>